<evidence type="ECO:0000313" key="3">
    <source>
        <dbReference type="EMBL" id="SVC38976.1"/>
    </source>
</evidence>
<dbReference type="Gene3D" id="3.40.50.300">
    <property type="entry name" value="P-loop containing nucleotide triphosphate hydrolases"/>
    <property type="match status" value="1"/>
</dbReference>
<dbReference type="Gene3D" id="3.30.300.180">
    <property type="match status" value="1"/>
</dbReference>
<dbReference type="InterPro" id="IPR024633">
    <property type="entry name" value="DnaA_N_dom"/>
</dbReference>
<protein>
    <recommendedName>
        <fullName evidence="4">Chromosomal replication initiator protein DnaA domain-containing protein</fullName>
    </recommendedName>
</protein>
<dbReference type="GO" id="GO:0003688">
    <property type="term" value="F:DNA replication origin binding"/>
    <property type="evidence" value="ECO:0007669"/>
    <property type="project" value="TreeGrafter"/>
</dbReference>
<dbReference type="CDD" id="cd00009">
    <property type="entry name" value="AAA"/>
    <property type="match status" value="1"/>
</dbReference>
<dbReference type="PRINTS" id="PR00051">
    <property type="entry name" value="DNAA"/>
</dbReference>
<sequence length="234" mass="26888">MHDTILDFNEKKWPLLKKDLKKIVGDTAYNNWLKQLSLISFKDNVITLSVPTKFLRDWIVNNYSDTIKNACKKYILEIDTIKFVVKPSGGRVVPGTTRTIKSTDNHWKSSMDIRSNQDSSYPSDFGAPLDPRFTFDNFVVGKPNELAFAASERVAESENVTFNPLFLYGGVGLGKTHLMHAIGWKIKEQQPDRKVIYLSAEKFMYQFVRALIYKDTSAFKEQFRSIDVLMIDDV</sequence>
<gene>
    <name evidence="3" type="ORF">METZ01_LOCUS291830</name>
</gene>
<feature type="domain" description="Chromosomal replication initiator protein DnaA ATPAse" evidence="1">
    <location>
        <begin position="129"/>
        <end position="234"/>
    </location>
</feature>
<dbReference type="Pfam" id="PF00308">
    <property type="entry name" value="Bac_DnaA"/>
    <property type="match status" value="1"/>
</dbReference>
<dbReference type="InterPro" id="IPR038454">
    <property type="entry name" value="DnaA_N_sf"/>
</dbReference>
<dbReference type="GO" id="GO:0005886">
    <property type="term" value="C:plasma membrane"/>
    <property type="evidence" value="ECO:0007669"/>
    <property type="project" value="TreeGrafter"/>
</dbReference>
<dbReference type="GO" id="GO:0006270">
    <property type="term" value="P:DNA replication initiation"/>
    <property type="evidence" value="ECO:0007669"/>
    <property type="project" value="TreeGrafter"/>
</dbReference>
<name>A0A382LQY8_9ZZZZ</name>
<evidence type="ECO:0008006" key="4">
    <source>
        <dbReference type="Google" id="ProtNLM"/>
    </source>
</evidence>
<dbReference type="PANTHER" id="PTHR30050:SF2">
    <property type="entry name" value="CHROMOSOMAL REPLICATION INITIATOR PROTEIN DNAA"/>
    <property type="match status" value="1"/>
</dbReference>
<dbReference type="InterPro" id="IPR027417">
    <property type="entry name" value="P-loop_NTPase"/>
</dbReference>
<organism evidence="3">
    <name type="scientific">marine metagenome</name>
    <dbReference type="NCBI Taxonomy" id="408172"/>
    <lineage>
        <taxon>unclassified sequences</taxon>
        <taxon>metagenomes</taxon>
        <taxon>ecological metagenomes</taxon>
    </lineage>
</organism>
<dbReference type="EMBL" id="UINC01088602">
    <property type="protein sequence ID" value="SVC38976.1"/>
    <property type="molecule type" value="Genomic_DNA"/>
</dbReference>
<dbReference type="SUPFAM" id="SSF52540">
    <property type="entry name" value="P-loop containing nucleoside triphosphate hydrolases"/>
    <property type="match status" value="1"/>
</dbReference>
<feature type="domain" description="DnaA N-terminal" evidence="2">
    <location>
        <begin position="11"/>
        <end position="72"/>
    </location>
</feature>
<feature type="non-terminal residue" evidence="3">
    <location>
        <position position="234"/>
    </location>
</feature>
<evidence type="ECO:0000259" key="2">
    <source>
        <dbReference type="Pfam" id="PF11638"/>
    </source>
</evidence>
<dbReference type="InterPro" id="IPR013317">
    <property type="entry name" value="DnaA_dom"/>
</dbReference>
<accession>A0A382LQY8</accession>
<proteinExistence type="predicted"/>
<dbReference type="AlphaFoldDB" id="A0A382LQY8"/>
<dbReference type="InterPro" id="IPR020591">
    <property type="entry name" value="Chromosome_initiator_DnaA-like"/>
</dbReference>
<reference evidence="3" key="1">
    <citation type="submission" date="2018-05" db="EMBL/GenBank/DDBJ databases">
        <authorList>
            <person name="Lanie J.A."/>
            <person name="Ng W.-L."/>
            <person name="Kazmierczak K.M."/>
            <person name="Andrzejewski T.M."/>
            <person name="Davidsen T.M."/>
            <person name="Wayne K.J."/>
            <person name="Tettelin H."/>
            <person name="Glass J.I."/>
            <person name="Rusch D."/>
            <person name="Podicherti R."/>
            <person name="Tsui H.-C.T."/>
            <person name="Winkler M.E."/>
        </authorList>
    </citation>
    <scope>NUCLEOTIDE SEQUENCE</scope>
</reference>
<dbReference type="Pfam" id="PF11638">
    <property type="entry name" value="DnaA_N"/>
    <property type="match status" value="1"/>
</dbReference>
<evidence type="ECO:0000259" key="1">
    <source>
        <dbReference type="Pfam" id="PF00308"/>
    </source>
</evidence>
<dbReference type="PANTHER" id="PTHR30050">
    <property type="entry name" value="CHROMOSOMAL REPLICATION INITIATOR PROTEIN DNAA"/>
    <property type="match status" value="1"/>
</dbReference>